<dbReference type="InterPro" id="IPR036640">
    <property type="entry name" value="ABC1_TM_sf"/>
</dbReference>
<evidence type="ECO:0000259" key="6">
    <source>
        <dbReference type="PROSITE" id="PS50929"/>
    </source>
</evidence>
<evidence type="ECO:0000313" key="7">
    <source>
        <dbReference type="EMBL" id="AVZ77016.1"/>
    </source>
</evidence>
<sequence>MNCCGRGVPGDGSAANAVLQPNTGYMRQMDKSAVLTATITHGQRVRHARTSPVACFKEFWPLARKNRPATAAALLLLMLSAGFQTASIWLASYLTDNVLAGGRVSAFWLPAAIWLALAILGGLTGFAGAYLADWVSEHFLLRLRDRTFQHVQKLPPDYLGKRGIGDLVARLTGDIEAVESLVTSAPVAAVT</sequence>
<dbReference type="GO" id="GO:0005886">
    <property type="term" value="C:plasma membrane"/>
    <property type="evidence" value="ECO:0007669"/>
    <property type="project" value="UniProtKB-SubCell"/>
</dbReference>
<dbReference type="Gene3D" id="1.20.1560.10">
    <property type="entry name" value="ABC transporter type 1, transmembrane domain"/>
    <property type="match status" value="1"/>
</dbReference>
<organism evidence="7 8">
    <name type="scientific">Streptomyces lunaelactis</name>
    <dbReference type="NCBI Taxonomy" id="1535768"/>
    <lineage>
        <taxon>Bacteria</taxon>
        <taxon>Bacillati</taxon>
        <taxon>Actinomycetota</taxon>
        <taxon>Actinomycetes</taxon>
        <taxon>Kitasatosporales</taxon>
        <taxon>Streptomycetaceae</taxon>
        <taxon>Streptomyces</taxon>
    </lineage>
</organism>
<accession>A0A2R4TD14</accession>
<keyword evidence="3 5" id="KW-1133">Transmembrane helix</keyword>
<dbReference type="KEGG" id="slk:SLUN_37410"/>
<reference evidence="7 8" key="1">
    <citation type="submission" date="2018-01" db="EMBL/GenBank/DDBJ databases">
        <title>Complete genome sequence of Streptomyces lunaelactis MM109T, a Ferroverdin A producer isolated from cave moonmilk deposits.</title>
        <authorList>
            <person name="Naome A."/>
            <person name="Martinet L."/>
            <person name="Maciejewska M."/>
            <person name="Anderssen S."/>
            <person name="Adam D."/>
            <person name="Tenconi E."/>
            <person name="Deflandre B."/>
            <person name="Arguelles-Arias A."/>
            <person name="Calusinska M."/>
            <person name="Copieters W."/>
            <person name="Karim L."/>
            <person name="Hanikenne M."/>
            <person name="Baurain D."/>
            <person name="van Wezel G."/>
            <person name="Smargiasso N."/>
            <person name="de Pauw E."/>
            <person name="Delfosse P."/>
            <person name="Rigali S."/>
        </authorList>
    </citation>
    <scope>NUCLEOTIDE SEQUENCE [LARGE SCALE GENOMIC DNA]</scope>
    <source>
        <strain evidence="7 8">MM109</strain>
    </source>
</reference>
<comment type="subcellular location">
    <subcellularLocation>
        <location evidence="1">Cell membrane</location>
        <topology evidence="1">Multi-pass membrane protein</topology>
    </subcellularLocation>
</comment>
<dbReference type="InterPro" id="IPR011527">
    <property type="entry name" value="ABC1_TM_dom"/>
</dbReference>
<evidence type="ECO:0000256" key="3">
    <source>
        <dbReference type="ARBA" id="ARBA00022989"/>
    </source>
</evidence>
<dbReference type="AlphaFoldDB" id="A0A2R4TD14"/>
<dbReference type="PROSITE" id="PS50929">
    <property type="entry name" value="ABC_TM1F"/>
    <property type="match status" value="1"/>
</dbReference>
<dbReference type="EMBL" id="CP026304">
    <property type="protein sequence ID" value="AVZ77016.1"/>
    <property type="molecule type" value="Genomic_DNA"/>
</dbReference>
<dbReference type="Proteomes" id="UP000244201">
    <property type="component" value="Chromosome"/>
</dbReference>
<evidence type="ECO:0000256" key="4">
    <source>
        <dbReference type="ARBA" id="ARBA00023136"/>
    </source>
</evidence>
<keyword evidence="2 5" id="KW-0812">Transmembrane</keyword>
<feature type="transmembrane region" description="Helical" evidence="5">
    <location>
        <begin position="71"/>
        <end position="91"/>
    </location>
</feature>
<feature type="domain" description="ABC transmembrane type-1" evidence="6">
    <location>
        <begin position="71"/>
        <end position="191"/>
    </location>
</feature>
<proteinExistence type="predicted"/>
<gene>
    <name evidence="7" type="ORF">SLUN_37410</name>
</gene>
<dbReference type="SUPFAM" id="SSF90123">
    <property type="entry name" value="ABC transporter transmembrane region"/>
    <property type="match status" value="1"/>
</dbReference>
<feature type="transmembrane region" description="Helical" evidence="5">
    <location>
        <begin position="111"/>
        <end position="132"/>
    </location>
</feature>
<keyword evidence="4 5" id="KW-0472">Membrane</keyword>
<evidence type="ECO:0000256" key="5">
    <source>
        <dbReference type="SAM" id="Phobius"/>
    </source>
</evidence>
<evidence type="ECO:0000313" key="8">
    <source>
        <dbReference type="Proteomes" id="UP000244201"/>
    </source>
</evidence>
<dbReference type="GO" id="GO:0005524">
    <property type="term" value="F:ATP binding"/>
    <property type="evidence" value="ECO:0007669"/>
    <property type="project" value="InterPro"/>
</dbReference>
<dbReference type="Pfam" id="PF00664">
    <property type="entry name" value="ABC_membrane"/>
    <property type="match status" value="1"/>
</dbReference>
<keyword evidence="8" id="KW-1185">Reference proteome</keyword>
<evidence type="ECO:0000256" key="1">
    <source>
        <dbReference type="ARBA" id="ARBA00004651"/>
    </source>
</evidence>
<name>A0A2R4TD14_9ACTN</name>
<protein>
    <recommendedName>
        <fullName evidence="6">ABC transmembrane type-1 domain-containing protein</fullName>
    </recommendedName>
</protein>
<dbReference type="GO" id="GO:0140359">
    <property type="term" value="F:ABC-type transporter activity"/>
    <property type="evidence" value="ECO:0007669"/>
    <property type="project" value="InterPro"/>
</dbReference>
<evidence type="ECO:0000256" key="2">
    <source>
        <dbReference type="ARBA" id="ARBA00022692"/>
    </source>
</evidence>